<dbReference type="AlphaFoldDB" id="A0A1V8TFW0"/>
<dbReference type="PANTHER" id="PTHR37015">
    <property type="entry name" value="REVERSE TRANSCRIPTASE DOMAIN-CONTAINING PROTEIN"/>
    <property type="match status" value="1"/>
</dbReference>
<organism evidence="5 6">
    <name type="scientific">Cryoendolithus antarcticus</name>
    <dbReference type="NCBI Taxonomy" id="1507870"/>
    <lineage>
        <taxon>Eukaryota</taxon>
        <taxon>Fungi</taxon>
        <taxon>Dikarya</taxon>
        <taxon>Ascomycota</taxon>
        <taxon>Pezizomycotina</taxon>
        <taxon>Dothideomycetes</taxon>
        <taxon>Dothideomycetidae</taxon>
        <taxon>Cladosporiales</taxon>
        <taxon>Cladosporiaceae</taxon>
        <taxon>Cryoendolithus</taxon>
    </lineage>
</organism>
<keyword evidence="6" id="KW-1185">Reference proteome</keyword>
<dbReference type="PANTHER" id="PTHR37015:SF2">
    <property type="entry name" value="REVERSE TRANSCRIPTASE DOMAIN-CONTAINING PROTEIN"/>
    <property type="match status" value="1"/>
</dbReference>
<sequence length="988" mass="112335">MSSQGSLFSTTLQEITQTKLAELDKQRRVFEDYCEQINSVLAKQQDVEETLPAIAELVRRAFNIAVKDSKVVRSSDQDRLSISIELQTLDRVFTQAKYDPSFSVKILEQWQERLVGHVEQQSTKYAFAWLYGQLTNESVAAKAPKPKPTATEDDFEHVGGGKKLEARAKWEEGVFVAANVDKAAISKLLDDLFEPQETESRVLHKALKDMQDKAVGFGDSFRQLKAFSADSLRWAIDGLLTSDLLTQDKRDALRGFKNSDTILKEVADVLNMRLDTIDTWSWGDEVVLEERRNLNGSYQIFMHEDVLQALFLHHVGVHWSVFWRETLRVFQSTKDVWKLTGETMTPLDRKRREYFLGTLPGGRTLAAEKRKTYRQDYFVSQLMTSPYQQRNDAEGDEEAELDLEQAEGVEMDSVQQKPRRALQTARKSTQQLAPRRQMASMAASKSAPSGNRFTSAEAYADEDDESDEDMGFGHFDDEATGFDDAGSNPPMSTMAAKKQLLRLLSTDIHISTRTSGGLAAFRTQIQDLYPSLPHVTILTVLEYLGVPKQWLGFFTQFLQAPLRFHDEPDAKPRQRLTGTPSSHVLSEMFADVVLFNLDFLINQRAEGELLFRVNDDVWFWSSKPQVCADAWSLVKNFTCTVGLKLSDNHTGSAVIRRTSGNNQSAHTLESVDPGDKLPQGRIRWGMIALDPASGRFRIDQKMVDKHIDELKRQLEHSGNSVFSYVQVFNSYASTFFSSNFGESANCFGRQHVDDMLATHQRIQQEAFLDSADGQHSNIIKHLQHIIADRFNTTNIPDGYFFFPNELGGLEIQSPFITLLQLRDTVISDFPKVFSDVFAAEKAAYLSAKKTFEDGKVQRRYGKVLDAEFRPQDHETFFSYEEYSKFRETLPASYSENLVDIWTRLLRKPSESAVDLNRYDAVHMALETCNVYSGKIAPVYTMSAYWKWIAVVYGPEIIERFGGLKIVDAGLLPMGMAELYRGERVKWQE</sequence>
<dbReference type="EMBL" id="NAJO01000009">
    <property type="protein sequence ID" value="OQO10154.1"/>
    <property type="molecule type" value="Genomic_DNA"/>
</dbReference>
<name>A0A1V8TFW0_9PEZI</name>
<reference evidence="6" key="1">
    <citation type="submission" date="2017-03" db="EMBL/GenBank/DDBJ databases">
        <title>Genomes of endolithic fungi from Antarctica.</title>
        <authorList>
            <person name="Coleine C."/>
            <person name="Masonjones S."/>
            <person name="Stajich J.E."/>
        </authorList>
    </citation>
    <scope>NUCLEOTIDE SEQUENCE [LARGE SCALE GENOMIC DNA]</scope>
    <source>
        <strain evidence="6">CCFEE 5527</strain>
    </source>
</reference>
<dbReference type="PRINTS" id="PR00622">
    <property type="entry name" value="HISTONEH3"/>
</dbReference>
<evidence type="ECO:0000256" key="1">
    <source>
        <dbReference type="ARBA" id="ARBA00004286"/>
    </source>
</evidence>
<evidence type="ECO:0000256" key="4">
    <source>
        <dbReference type="SAM" id="MobiDB-lite"/>
    </source>
</evidence>
<dbReference type="GO" id="GO:0003677">
    <property type="term" value="F:DNA binding"/>
    <property type="evidence" value="ECO:0007669"/>
    <property type="project" value="InterPro"/>
</dbReference>
<gene>
    <name evidence="5" type="ORF">B0A48_04511</name>
</gene>
<feature type="compositionally biased region" description="Low complexity" evidence="4">
    <location>
        <begin position="438"/>
        <end position="449"/>
    </location>
</feature>
<accession>A0A1V8TFW0</accession>
<keyword evidence="2" id="KW-0158">Chromosome</keyword>
<dbReference type="GO" id="GO:0000786">
    <property type="term" value="C:nucleosome"/>
    <property type="evidence" value="ECO:0007669"/>
    <property type="project" value="UniProtKB-KW"/>
</dbReference>
<evidence type="ECO:0008006" key="7">
    <source>
        <dbReference type="Google" id="ProtNLM"/>
    </source>
</evidence>
<feature type="region of interest" description="Disordered" evidence="4">
    <location>
        <begin position="407"/>
        <end position="453"/>
    </location>
</feature>
<evidence type="ECO:0000313" key="5">
    <source>
        <dbReference type="EMBL" id="OQO10154.1"/>
    </source>
</evidence>
<dbReference type="OrthoDB" id="74545at2759"/>
<keyword evidence="3" id="KW-0238">DNA-binding</keyword>
<dbReference type="InParanoid" id="A0A1V8TFW0"/>
<comment type="subcellular location">
    <subcellularLocation>
        <location evidence="1">Chromosome</location>
    </subcellularLocation>
</comment>
<proteinExistence type="predicted"/>
<keyword evidence="3" id="KW-0544">Nucleosome core</keyword>
<comment type="caution">
    <text evidence="5">The sequence shown here is derived from an EMBL/GenBank/DDBJ whole genome shotgun (WGS) entry which is preliminary data.</text>
</comment>
<protein>
    <recommendedName>
        <fullName evidence="7">Reverse transcriptase domain-containing protein</fullName>
    </recommendedName>
</protein>
<dbReference type="STRING" id="1507870.A0A1V8TFW0"/>
<dbReference type="InterPro" id="IPR000164">
    <property type="entry name" value="Histone_H3/CENP-A"/>
</dbReference>
<evidence type="ECO:0000256" key="2">
    <source>
        <dbReference type="ARBA" id="ARBA00022454"/>
    </source>
</evidence>
<evidence type="ECO:0000256" key="3">
    <source>
        <dbReference type="ARBA" id="ARBA00023269"/>
    </source>
</evidence>
<dbReference type="GO" id="GO:0030527">
    <property type="term" value="F:structural constituent of chromatin"/>
    <property type="evidence" value="ECO:0007669"/>
    <property type="project" value="InterPro"/>
</dbReference>
<dbReference type="Proteomes" id="UP000192596">
    <property type="component" value="Unassembled WGS sequence"/>
</dbReference>
<evidence type="ECO:0000313" key="6">
    <source>
        <dbReference type="Proteomes" id="UP000192596"/>
    </source>
</evidence>